<feature type="domain" description="Integrase catalytic" evidence="1">
    <location>
        <begin position="30"/>
        <end position="200"/>
    </location>
</feature>
<dbReference type="PROSITE" id="PS50994">
    <property type="entry name" value="INTEGRASE"/>
    <property type="match status" value="1"/>
</dbReference>
<organism evidence="2 3">
    <name type="scientific">Macrosiphum euphorbiae</name>
    <name type="common">potato aphid</name>
    <dbReference type="NCBI Taxonomy" id="13131"/>
    <lineage>
        <taxon>Eukaryota</taxon>
        <taxon>Metazoa</taxon>
        <taxon>Ecdysozoa</taxon>
        <taxon>Arthropoda</taxon>
        <taxon>Hexapoda</taxon>
        <taxon>Insecta</taxon>
        <taxon>Pterygota</taxon>
        <taxon>Neoptera</taxon>
        <taxon>Paraneoptera</taxon>
        <taxon>Hemiptera</taxon>
        <taxon>Sternorrhyncha</taxon>
        <taxon>Aphidomorpha</taxon>
        <taxon>Aphidoidea</taxon>
        <taxon>Aphididae</taxon>
        <taxon>Macrosiphini</taxon>
        <taxon>Macrosiphum</taxon>
    </lineage>
</organism>
<dbReference type="InterPro" id="IPR012337">
    <property type="entry name" value="RNaseH-like_sf"/>
</dbReference>
<dbReference type="GO" id="GO:0003676">
    <property type="term" value="F:nucleic acid binding"/>
    <property type="evidence" value="ECO:0007669"/>
    <property type="project" value="InterPro"/>
</dbReference>
<comment type="caution">
    <text evidence="2">The sequence shown here is derived from an EMBL/GenBank/DDBJ whole genome shotgun (WGS) entry which is preliminary data.</text>
</comment>
<evidence type="ECO:0000259" key="1">
    <source>
        <dbReference type="PROSITE" id="PS50994"/>
    </source>
</evidence>
<dbReference type="Gene3D" id="3.30.420.10">
    <property type="entry name" value="Ribonuclease H-like superfamily/Ribonuclease H"/>
    <property type="match status" value="1"/>
</dbReference>
<dbReference type="PANTHER" id="PTHR38681">
    <property type="entry name" value="RETROVIRUS-RELATED POL POLYPROTEIN FROM TRANSPOSON 412-LIKE PROTEIN-RELATED"/>
    <property type="match status" value="1"/>
</dbReference>
<dbReference type="InterPro" id="IPR001584">
    <property type="entry name" value="Integrase_cat-core"/>
</dbReference>
<dbReference type="AlphaFoldDB" id="A0AAV0W0S0"/>
<gene>
    <name evidence="2" type="ORF">MEUPH1_LOCUS5555</name>
</gene>
<dbReference type="GO" id="GO:0015074">
    <property type="term" value="P:DNA integration"/>
    <property type="evidence" value="ECO:0007669"/>
    <property type="project" value="InterPro"/>
</dbReference>
<accession>A0AAV0W0S0</accession>
<evidence type="ECO:0000313" key="3">
    <source>
        <dbReference type="Proteomes" id="UP001160148"/>
    </source>
</evidence>
<protein>
    <recommendedName>
        <fullName evidence="1">Integrase catalytic domain-containing protein</fullName>
    </recommendedName>
</protein>
<sequence length="324" mass="37433">MRKDCARWAKCCIQCQKAKVQRHTISPFQKFDIPAVRFRHVHIDLIGPLPLVKGYRYCLTCVDRCTSWPEVIPLPDMSTKTVAEAFFNTWISRFGIPDKITIDQGRQFESNLFAAFTNLMGIQRTRTTPYHPQANGKIERFHRTLKQTIMAYEKSDWVSILPTILLGLRCALKRDNDITPAEMVYGQTLRLPGDFFEEGNTSDILPETLVTRLKEKFNELTPTSAKYNSNRKPFVAPELKTADHVFIQHDAVRKPLQMPYDGPFRVNNRTEKYFNININGNAKNISIDRLKPAFLPQEDTIQHDHSYEVKAKINKSVSFKTCSY</sequence>
<evidence type="ECO:0000313" key="2">
    <source>
        <dbReference type="EMBL" id="CAI6348932.1"/>
    </source>
</evidence>
<keyword evidence="3" id="KW-1185">Reference proteome</keyword>
<dbReference type="PANTHER" id="PTHR38681:SF1">
    <property type="entry name" value="RETROVIRUS-RELATED POL POLYPROTEIN FROM TRANSPOSON 412-LIKE PROTEIN"/>
    <property type="match status" value="1"/>
</dbReference>
<name>A0AAV0W0S0_9HEMI</name>
<reference evidence="2 3" key="1">
    <citation type="submission" date="2023-01" db="EMBL/GenBank/DDBJ databases">
        <authorList>
            <person name="Whitehead M."/>
        </authorList>
    </citation>
    <scope>NUCLEOTIDE SEQUENCE [LARGE SCALE GENOMIC DNA]</scope>
</reference>
<dbReference type="Proteomes" id="UP001160148">
    <property type="component" value="Unassembled WGS sequence"/>
</dbReference>
<dbReference type="EMBL" id="CARXXK010000001">
    <property type="protein sequence ID" value="CAI6348932.1"/>
    <property type="molecule type" value="Genomic_DNA"/>
</dbReference>
<dbReference type="InterPro" id="IPR036397">
    <property type="entry name" value="RNaseH_sf"/>
</dbReference>
<dbReference type="FunFam" id="3.30.420.10:FF:000032">
    <property type="entry name" value="Retrovirus-related Pol polyprotein from transposon 297-like Protein"/>
    <property type="match status" value="1"/>
</dbReference>
<dbReference type="Pfam" id="PF00665">
    <property type="entry name" value="rve"/>
    <property type="match status" value="1"/>
</dbReference>
<dbReference type="SUPFAM" id="SSF53098">
    <property type="entry name" value="Ribonuclease H-like"/>
    <property type="match status" value="1"/>
</dbReference>
<proteinExistence type="predicted"/>